<proteinExistence type="predicted"/>
<dbReference type="Proteomes" id="UP001359485">
    <property type="component" value="Unassembled WGS sequence"/>
</dbReference>
<sequence>MSYGFEYLRRSQATGRSIDPIDRSIDRSERKGTSYPGVWGTGHQSGHSLTFPHSLPFSIYSRFTGERVPAPVAATLTVTARLSVGTEFRGWDWGLGEKRDDKKYVEVRLGGGKFSSGLGCNGADSGPGKGVDRVRTGEGRESENKRK</sequence>
<evidence type="ECO:0000313" key="3">
    <source>
        <dbReference type="Proteomes" id="UP001359485"/>
    </source>
</evidence>
<keyword evidence="3" id="KW-1185">Reference proteome</keyword>
<accession>A0ABR1B283</accession>
<dbReference type="EMBL" id="JAWJWF010000005">
    <property type="protein sequence ID" value="KAK6632293.1"/>
    <property type="molecule type" value="Genomic_DNA"/>
</dbReference>
<comment type="caution">
    <text evidence="2">The sequence shown here is derived from an EMBL/GenBank/DDBJ whole genome shotgun (WGS) entry which is preliminary data.</text>
</comment>
<protein>
    <submittedName>
        <fullName evidence="2">Uncharacterized protein</fullName>
    </submittedName>
</protein>
<feature type="region of interest" description="Disordered" evidence="1">
    <location>
        <begin position="111"/>
        <end position="147"/>
    </location>
</feature>
<evidence type="ECO:0000313" key="2">
    <source>
        <dbReference type="EMBL" id="KAK6632293.1"/>
    </source>
</evidence>
<reference evidence="2 3" key="1">
    <citation type="submission" date="2023-09" db="EMBL/GenBank/DDBJ databases">
        <title>Genomes of two closely related lineages of the louse Polyplax serrata with different host specificities.</title>
        <authorList>
            <person name="Martinu J."/>
            <person name="Tarabai H."/>
            <person name="Stefka J."/>
            <person name="Hypsa V."/>
        </authorList>
    </citation>
    <scope>NUCLEOTIDE SEQUENCE [LARGE SCALE GENOMIC DNA]</scope>
    <source>
        <strain evidence="2">98ZLc_SE</strain>
    </source>
</reference>
<gene>
    <name evidence="2" type="ORF">RUM44_007334</name>
</gene>
<name>A0ABR1B283_POLSC</name>
<evidence type="ECO:0000256" key="1">
    <source>
        <dbReference type="SAM" id="MobiDB-lite"/>
    </source>
</evidence>
<organism evidence="2 3">
    <name type="scientific">Polyplax serrata</name>
    <name type="common">Common mouse louse</name>
    <dbReference type="NCBI Taxonomy" id="468196"/>
    <lineage>
        <taxon>Eukaryota</taxon>
        <taxon>Metazoa</taxon>
        <taxon>Ecdysozoa</taxon>
        <taxon>Arthropoda</taxon>
        <taxon>Hexapoda</taxon>
        <taxon>Insecta</taxon>
        <taxon>Pterygota</taxon>
        <taxon>Neoptera</taxon>
        <taxon>Paraneoptera</taxon>
        <taxon>Psocodea</taxon>
        <taxon>Troctomorpha</taxon>
        <taxon>Phthiraptera</taxon>
        <taxon>Anoplura</taxon>
        <taxon>Polyplacidae</taxon>
        <taxon>Polyplax</taxon>
    </lineage>
</organism>
<feature type="compositionally biased region" description="Basic and acidic residues" evidence="1">
    <location>
        <begin position="130"/>
        <end position="147"/>
    </location>
</feature>